<dbReference type="GO" id="GO:0008270">
    <property type="term" value="F:zinc ion binding"/>
    <property type="evidence" value="ECO:0007669"/>
    <property type="project" value="TreeGrafter"/>
</dbReference>
<sequence>MSKFVRYIAEVDFFGVPINLLTKGKEDKFQSILGGLIAVIIGSTSFMYFLYVIVLWTGNQIPSTTISKQLTLGYAEFELPTASIQLTLQDFSSDIDPFRKENNIITPLVFIIENTTILQDPVPVYSSEDSKYKIEAQNGTLILNDGSEQNESFKNNTQFFLVLARCSSNFHNDGSYCADESIIDNYLQKFHGLFILTVKLNQLDQLTRNLEVFEKSYYTAMDSKKPLYSQIMLKHQETVIDDGVLFNNNKHYVFLNNFELTNQEIDNSFPSKLVNSISKVQYNFTSVGCYLFRIDNIQIQEKVSLPKLGQVLAEIGSIVQLLFLIRYGVFYYNNYLLENELHHDIITMYYPQFKDSKLNILNLFKNNEKQINNFQSIDNLDEKYQNLLKKAKEKCRLDNILYEISRIQFFLQQQFGDQALYQSHQLGGKLITHQLDLVSIKETNRLSVKPAESMEVEQEPMELLLKQY</sequence>
<keyword evidence="3" id="KW-1185">Reference proteome</keyword>
<reference evidence="2" key="1">
    <citation type="submission" date="2021-01" db="EMBL/GenBank/DDBJ databases">
        <authorList>
            <consortium name="Genoscope - CEA"/>
            <person name="William W."/>
        </authorList>
    </citation>
    <scope>NUCLEOTIDE SEQUENCE</scope>
</reference>
<dbReference type="OrthoDB" id="317271at2759"/>
<dbReference type="EMBL" id="CAJJDP010000019">
    <property type="protein sequence ID" value="CAD8146677.1"/>
    <property type="molecule type" value="Genomic_DNA"/>
</dbReference>
<evidence type="ECO:0000256" key="1">
    <source>
        <dbReference type="SAM" id="Phobius"/>
    </source>
</evidence>
<dbReference type="AlphaFoldDB" id="A0A8S1T596"/>
<dbReference type="OMA" id="CYLIRID"/>
<organism evidence="2 3">
    <name type="scientific">Paramecium octaurelia</name>
    <dbReference type="NCBI Taxonomy" id="43137"/>
    <lineage>
        <taxon>Eukaryota</taxon>
        <taxon>Sar</taxon>
        <taxon>Alveolata</taxon>
        <taxon>Ciliophora</taxon>
        <taxon>Intramacronucleata</taxon>
        <taxon>Oligohymenophorea</taxon>
        <taxon>Peniculida</taxon>
        <taxon>Parameciidae</taxon>
        <taxon>Paramecium</taxon>
    </lineage>
</organism>
<name>A0A8S1T596_PAROT</name>
<dbReference type="PANTHER" id="PTHR12621:SF7">
    <property type="entry name" value="CYSTEINE AND HISTIDINE-RICH DOMAIN-CONTAINING PROTEIN 1"/>
    <property type="match status" value="1"/>
</dbReference>
<dbReference type="Proteomes" id="UP000683925">
    <property type="component" value="Unassembled WGS sequence"/>
</dbReference>
<feature type="transmembrane region" description="Helical" evidence="1">
    <location>
        <begin position="32"/>
        <end position="56"/>
    </location>
</feature>
<dbReference type="PANTHER" id="PTHR12621">
    <property type="entry name" value="CYSTEINE AND HISTIDINE-RICH DOMAIN CHORD -CONTAINING PROTEIN"/>
    <property type="match status" value="1"/>
</dbReference>
<proteinExistence type="predicted"/>
<evidence type="ECO:0008006" key="4">
    <source>
        <dbReference type="Google" id="ProtNLM"/>
    </source>
</evidence>
<evidence type="ECO:0000313" key="3">
    <source>
        <dbReference type="Proteomes" id="UP000683925"/>
    </source>
</evidence>
<keyword evidence="1" id="KW-0472">Membrane</keyword>
<accession>A0A8S1T596</accession>
<gene>
    <name evidence="2" type="ORF">POCTA_138.1.T0190046</name>
</gene>
<keyword evidence="1" id="KW-0812">Transmembrane</keyword>
<protein>
    <recommendedName>
        <fullName evidence="4">Transmembrane protein</fullName>
    </recommendedName>
</protein>
<comment type="caution">
    <text evidence="2">The sequence shown here is derived from an EMBL/GenBank/DDBJ whole genome shotgun (WGS) entry which is preliminary data.</text>
</comment>
<keyword evidence="1" id="KW-1133">Transmembrane helix</keyword>
<evidence type="ECO:0000313" key="2">
    <source>
        <dbReference type="EMBL" id="CAD8146677.1"/>
    </source>
</evidence>